<dbReference type="GO" id="GO:0000271">
    <property type="term" value="P:polysaccharide biosynthetic process"/>
    <property type="evidence" value="ECO:0007669"/>
    <property type="project" value="TreeGrafter"/>
</dbReference>
<dbReference type="RefSeq" id="WP_053331897.1">
    <property type="nucleotide sequence ID" value="NZ_CCEJ010000007.1"/>
</dbReference>
<dbReference type="PIRSF" id="PIRSF000390">
    <property type="entry name" value="PLP_StrS"/>
    <property type="match status" value="1"/>
</dbReference>
<keyword evidence="2 3" id="KW-0663">Pyridoxal phosphate</keyword>
<dbReference type="Gene3D" id="3.90.1150.10">
    <property type="entry name" value="Aspartate Aminotransferase, domain 1"/>
    <property type="match status" value="1"/>
</dbReference>
<sequence>MEFIDLKQQYNRYKDEIDLRIKNVLDKGHYIMGEEVFELEKELAAYTGSKHAIAVSSGTCSLFIALLALDVQPDDEIITVPFTWIASSEVISLTHARPVFVDIEPDYYNINVSLIEKAITKKTKGILAVNLFGQMADYEALNDLAKKHNLFVIEDAAQSFGSTQNGIHSCKKTLVGSTSFFPAKPLGCYGDGGALFTDDDKLASKCRAIRTHGGEMRHHHPYLGLNGRLDTLQAAILLAKLPHFNQEIEARQKHAEYYNELLNGIVETPEVMDSNTHVYAQYTIRVEERELLINALKKEGIPSAVYYPKCLHEQPVFEHLGYKLGDFPEAEKASKQVLSLPMHPWLKKEEQELIAEIIKTHASHYPIEALQCC</sequence>
<dbReference type="Proteomes" id="UP000031552">
    <property type="component" value="Unassembled WGS sequence"/>
</dbReference>
<dbReference type="GO" id="GO:0030170">
    <property type="term" value="F:pyridoxal phosphate binding"/>
    <property type="evidence" value="ECO:0007669"/>
    <property type="project" value="TreeGrafter"/>
</dbReference>
<evidence type="ECO:0000256" key="1">
    <source>
        <dbReference type="PIRSR" id="PIRSR000390-1"/>
    </source>
</evidence>
<feature type="active site" description="Proton acceptor" evidence="1">
    <location>
        <position position="184"/>
    </location>
</feature>
<evidence type="ECO:0000256" key="3">
    <source>
        <dbReference type="RuleBase" id="RU004508"/>
    </source>
</evidence>
<dbReference type="InterPro" id="IPR015421">
    <property type="entry name" value="PyrdxlP-dep_Trfase_major"/>
</dbReference>
<dbReference type="InterPro" id="IPR000653">
    <property type="entry name" value="DegT/StrS_aminotransferase"/>
</dbReference>
<dbReference type="AlphaFoldDB" id="A0A090CZC3"/>
<organism evidence="4 5">
    <name type="scientific">Candidatus Criblamydia sequanensis CRIB-18</name>
    <dbReference type="NCBI Taxonomy" id="1437425"/>
    <lineage>
        <taxon>Bacteria</taxon>
        <taxon>Pseudomonadati</taxon>
        <taxon>Chlamydiota</taxon>
        <taxon>Chlamydiia</taxon>
        <taxon>Parachlamydiales</taxon>
        <taxon>Candidatus Criblamydiaceae</taxon>
        <taxon>Candidatus Criblamydia</taxon>
    </lineage>
</organism>
<keyword evidence="4" id="KW-0808">Transferase</keyword>
<dbReference type="CDD" id="cd00616">
    <property type="entry name" value="AHBA_syn"/>
    <property type="match status" value="1"/>
</dbReference>
<comment type="similarity">
    <text evidence="3">Belongs to the DegT/DnrJ/EryC1 family.</text>
</comment>
<evidence type="ECO:0000256" key="2">
    <source>
        <dbReference type="PIRSR" id="PIRSR000390-2"/>
    </source>
</evidence>
<dbReference type="GO" id="GO:0099620">
    <property type="term" value="F:UDP-4-amino-4-deoxy-L-arabinose aminotransferase"/>
    <property type="evidence" value="ECO:0007669"/>
    <property type="project" value="UniProtKB-EC"/>
</dbReference>
<dbReference type="eggNOG" id="COG0399">
    <property type="taxonomic scope" value="Bacteria"/>
</dbReference>
<dbReference type="Pfam" id="PF01041">
    <property type="entry name" value="DegT_DnrJ_EryC1"/>
    <property type="match status" value="1"/>
</dbReference>
<evidence type="ECO:0000313" key="4">
    <source>
        <dbReference type="EMBL" id="CDR34352.1"/>
    </source>
</evidence>
<dbReference type="EMBL" id="CCEJ010000007">
    <property type="protein sequence ID" value="CDR34352.1"/>
    <property type="molecule type" value="Genomic_DNA"/>
</dbReference>
<dbReference type="OrthoDB" id="19894at2"/>
<keyword evidence="5" id="KW-1185">Reference proteome</keyword>
<dbReference type="InterPro" id="IPR015424">
    <property type="entry name" value="PyrdxlP-dep_Trfase"/>
</dbReference>
<dbReference type="EC" id="2.6.1.87" evidence="4"/>
<evidence type="ECO:0000313" key="5">
    <source>
        <dbReference type="Proteomes" id="UP000031552"/>
    </source>
</evidence>
<reference evidence="4" key="2">
    <citation type="submission" date="2014-09" db="EMBL/GenBank/DDBJ databases">
        <title>Criblamydia sequanensis harbors a mega-plasmid encoding arsenite resistance.</title>
        <authorList>
            <person name="Bertelli C."/>
            <person name="Goesmann A."/>
            <person name="Greub G."/>
        </authorList>
    </citation>
    <scope>NUCLEOTIDE SEQUENCE [LARGE SCALE GENOMIC DNA]</scope>
    <source>
        <strain evidence="4">CRIB-18</strain>
    </source>
</reference>
<accession>A0A090CZC3</accession>
<gene>
    <name evidence="4" type="primary">arnb1</name>
    <name evidence="4" type="ORF">CSEC_1538</name>
</gene>
<name>A0A090CZC3_9BACT</name>
<dbReference type="PANTHER" id="PTHR30244:SF42">
    <property type="entry name" value="UDP-2-ACETAMIDO-2-DEOXY-3-OXO-D-GLUCURONATE AMINOTRANSFERASE"/>
    <property type="match status" value="1"/>
</dbReference>
<protein>
    <submittedName>
        <fullName evidence="4">UDP-4-amino-4-deoxy-L-arabinose--oxoglutarate aminotransferase</fullName>
        <ecNumber evidence="4">2.6.1.87</ecNumber>
    </submittedName>
</protein>
<dbReference type="Gene3D" id="3.40.640.10">
    <property type="entry name" value="Type I PLP-dependent aspartate aminotransferase-like (Major domain)"/>
    <property type="match status" value="1"/>
</dbReference>
<reference evidence="4" key="1">
    <citation type="submission" date="2013-12" db="EMBL/GenBank/DDBJ databases">
        <authorList>
            <person name="Linke B."/>
        </authorList>
    </citation>
    <scope>NUCLEOTIDE SEQUENCE [LARGE SCALE GENOMIC DNA]</scope>
    <source>
        <strain evidence="4">CRIB-18</strain>
    </source>
</reference>
<dbReference type="STRING" id="1437425.CSEC_1538"/>
<dbReference type="InterPro" id="IPR015422">
    <property type="entry name" value="PyrdxlP-dep_Trfase_small"/>
</dbReference>
<proteinExistence type="inferred from homology"/>
<dbReference type="PANTHER" id="PTHR30244">
    <property type="entry name" value="TRANSAMINASE"/>
    <property type="match status" value="1"/>
</dbReference>
<feature type="modified residue" description="N6-(pyridoxal phosphate)lysine" evidence="2">
    <location>
        <position position="184"/>
    </location>
</feature>
<keyword evidence="4" id="KW-0032">Aminotransferase</keyword>
<comment type="caution">
    <text evidence="4">The sequence shown here is derived from an EMBL/GenBank/DDBJ whole genome shotgun (WGS) entry which is preliminary data.</text>
</comment>
<dbReference type="SUPFAM" id="SSF53383">
    <property type="entry name" value="PLP-dependent transferases"/>
    <property type="match status" value="1"/>
</dbReference>